<dbReference type="Pfam" id="PF01131">
    <property type="entry name" value="Topoisom_bac"/>
    <property type="match status" value="1"/>
</dbReference>
<dbReference type="InterPro" id="IPR023405">
    <property type="entry name" value="Topo_IA_core_domain"/>
</dbReference>
<feature type="region of interest" description="Disordered" evidence="9">
    <location>
        <begin position="407"/>
        <end position="442"/>
    </location>
</feature>
<proteinExistence type="inferred from homology"/>
<reference evidence="12 13" key="1">
    <citation type="journal article" date="2024" name="Microbiology">
        <title>Methylomarinum rosea sp. nov., a novel halophilic methanotrophic bacterium from the hypersaline Lake Elton.</title>
        <authorList>
            <person name="Suleimanov R.Z."/>
            <person name="Oshkin I.Y."/>
            <person name="Danilova O.V."/>
            <person name="Suzina N.E."/>
            <person name="Dedysh S.N."/>
        </authorList>
    </citation>
    <scope>NUCLEOTIDE SEQUENCE [LARGE SCALE GENOMIC DNA]</scope>
    <source>
        <strain evidence="12 13">Ch1-1</strain>
        <plasmid evidence="13">unnamed2</plasmid>
    </source>
</reference>
<keyword evidence="4" id="KW-0460">Magnesium</keyword>
<dbReference type="SMART" id="SM00493">
    <property type="entry name" value="TOPRIM"/>
    <property type="match status" value="1"/>
</dbReference>
<dbReference type="GO" id="GO:0006265">
    <property type="term" value="P:DNA topological change"/>
    <property type="evidence" value="ECO:0007669"/>
    <property type="project" value="UniProtKB-UniRule"/>
</dbReference>
<evidence type="ECO:0000256" key="3">
    <source>
        <dbReference type="ARBA" id="ARBA00022723"/>
    </source>
</evidence>
<dbReference type="InterPro" id="IPR005733">
    <property type="entry name" value="TopoI_bac-type"/>
</dbReference>
<dbReference type="GO" id="GO:0003677">
    <property type="term" value="F:DNA binding"/>
    <property type="evidence" value="ECO:0007669"/>
    <property type="project" value="UniProtKB-KW"/>
</dbReference>
<evidence type="ECO:0000256" key="8">
    <source>
        <dbReference type="HAMAP-Rule" id="MF_00952"/>
    </source>
</evidence>
<keyword evidence="13" id="KW-1185">Reference proteome</keyword>
<evidence type="ECO:0000256" key="5">
    <source>
        <dbReference type="ARBA" id="ARBA00023029"/>
    </source>
</evidence>
<name>A0AAU7P0H9_9GAMM</name>
<dbReference type="Gene3D" id="1.10.290.10">
    <property type="entry name" value="Topoisomerase I, domain 4"/>
    <property type="match status" value="1"/>
</dbReference>
<feature type="site" description="Interaction with DNA" evidence="8">
    <location>
        <position position="139"/>
    </location>
</feature>
<dbReference type="Pfam" id="PF01751">
    <property type="entry name" value="Toprim"/>
    <property type="match status" value="1"/>
</dbReference>
<dbReference type="PANTHER" id="PTHR42785">
    <property type="entry name" value="DNA TOPOISOMERASE, TYPE IA, CORE"/>
    <property type="match status" value="1"/>
</dbReference>
<dbReference type="PRINTS" id="PR00417">
    <property type="entry name" value="PRTPISMRASEI"/>
</dbReference>
<keyword evidence="5 8" id="KW-0799">Topoisomerase</keyword>
<comment type="similarity">
    <text evidence="2 8">Belongs to the type IA topoisomerase family.</text>
</comment>
<dbReference type="PANTHER" id="PTHR42785:SF1">
    <property type="entry name" value="DNA TOPOISOMERASE"/>
    <property type="match status" value="1"/>
</dbReference>
<evidence type="ECO:0000256" key="9">
    <source>
        <dbReference type="SAM" id="MobiDB-lite"/>
    </source>
</evidence>
<organism evidence="12 13">
    <name type="scientific">Methylomarinum roseum</name>
    <dbReference type="NCBI Taxonomy" id="3067653"/>
    <lineage>
        <taxon>Bacteria</taxon>
        <taxon>Pseudomonadati</taxon>
        <taxon>Pseudomonadota</taxon>
        <taxon>Gammaproteobacteria</taxon>
        <taxon>Methylococcales</taxon>
        <taxon>Methylococcaceae</taxon>
        <taxon>Methylomarinum</taxon>
    </lineage>
</organism>
<dbReference type="InterPro" id="IPR013826">
    <property type="entry name" value="Topo_IA_cen_sub3"/>
</dbReference>
<dbReference type="GO" id="GO:0046872">
    <property type="term" value="F:metal ion binding"/>
    <property type="evidence" value="ECO:0007669"/>
    <property type="project" value="UniProtKB-KW"/>
</dbReference>
<gene>
    <name evidence="8 12" type="primary">topA</name>
    <name evidence="12" type="ORF">Q9L42_020780</name>
</gene>
<feature type="domain" description="Topo IA-type catalytic" evidence="11">
    <location>
        <begin position="128"/>
        <end position="543"/>
    </location>
</feature>
<dbReference type="InterPro" id="IPR013497">
    <property type="entry name" value="Topo_IA_cen"/>
</dbReference>
<sequence>MNLLIVESPTKAKHISHLLGNDWVVRASMGHIRDLPVNGEAAYVRPPQFKMNYVVMNGKEDTVKALKSYAKKADAVYLATDPDREGESIAWHLCRVLGIKVSDSQRVTYQEVTEAAIRKAIASPTQVNMHLVAAQESRRGLDRMVGWEVSGPLSRSLDTKASAGRVQSPALRLIVERERKIRNFKPTDYYQVLAHMPDDWRATWQDGTKEGEYFQDKAFADALAAALPGMTLNVVNAGSKPVKRSPPPPFTTSALQQDGSRALKIGTEDVMRAAQALFEAGAITYHRTDSPNLSEEGESSLRAEAEQQGYPLSEKPRRWKAKGDAQEAHEAIRPTDPSMVQAGNNDIQRALYSLIRNRAIASQLADAIYQQTSATLDGGEFQGRQAIFKASGRTLVSPGWLTLYQESKDEHDETESSNPVPLLEKGASVSADRGESRALQTKPPGRYTEATLVADLERHGVGRPSTYASIIKVLFFRKYIEKKKQNLLPTSLGERVIDALDPFAFSGLEYTRGIEETLDQIAQGKMQSRVLLDRAYADLKETLKTMPGGQEAPRTPCPVSECDGHVRRLESRKKKGVFFWACSNRDHALLSDNNGKPGEPFGN</sequence>
<evidence type="ECO:0000256" key="7">
    <source>
        <dbReference type="ARBA" id="ARBA00023235"/>
    </source>
</evidence>
<dbReference type="AlphaFoldDB" id="A0AAU7P0H9"/>
<evidence type="ECO:0000259" key="10">
    <source>
        <dbReference type="PROSITE" id="PS50880"/>
    </source>
</evidence>
<feature type="region of interest" description="Disordered" evidence="9">
    <location>
        <begin position="288"/>
        <end position="309"/>
    </location>
</feature>
<dbReference type="EMBL" id="CP157744">
    <property type="protein sequence ID" value="XBS22747.1"/>
    <property type="molecule type" value="Genomic_DNA"/>
</dbReference>
<dbReference type="CDD" id="cd00186">
    <property type="entry name" value="TOP1Ac"/>
    <property type="match status" value="1"/>
</dbReference>
<evidence type="ECO:0000256" key="4">
    <source>
        <dbReference type="ARBA" id="ARBA00022842"/>
    </source>
</evidence>
<feature type="site" description="Interaction with DNA" evidence="8">
    <location>
        <position position="477"/>
    </location>
</feature>
<dbReference type="Gene3D" id="1.10.460.10">
    <property type="entry name" value="Topoisomerase I, domain 2"/>
    <property type="match status" value="1"/>
</dbReference>
<feature type="region of interest" description="Interaction with DNA" evidence="8">
    <location>
        <begin position="162"/>
        <end position="167"/>
    </location>
</feature>
<comment type="function">
    <text evidence="8">Releases the supercoiling and torsional tension of DNA, which is introduced during the DNA replication and transcription, by transiently cleaving and rejoining one strand of the DNA duplex. Introduces a single-strand break via transesterification at a target site in duplex DNA. The scissile phosphodiester is attacked by the catalytic tyrosine of the enzyme, resulting in the formation of a DNA-(5'-phosphotyrosyl)-enzyme intermediate and the expulsion of a 3'-OH DNA strand. The free DNA strand then undergoes passage around the unbroken strand, thus removing DNA supercoils. Finally, in the religation step, the DNA 3'-OH attacks the covalent intermediate to expel the active-site tyrosine and restore the DNA phosphodiester backbone.</text>
</comment>
<evidence type="ECO:0000256" key="2">
    <source>
        <dbReference type="ARBA" id="ARBA00009446"/>
    </source>
</evidence>
<keyword evidence="6 8" id="KW-0238">DNA-binding</keyword>
<dbReference type="KEGG" id="mech:Q9L42_020780"/>
<dbReference type="HAMAP" id="MF_00952">
    <property type="entry name" value="Topoisom_1_prok"/>
    <property type="match status" value="1"/>
</dbReference>
<dbReference type="NCBIfam" id="TIGR01051">
    <property type="entry name" value="topA_bact"/>
    <property type="match status" value="1"/>
</dbReference>
<feature type="site" description="Interaction with DNA" evidence="8">
    <location>
        <position position="142"/>
    </location>
</feature>
<dbReference type="SMART" id="SM00437">
    <property type="entry name" value="TOP1Ac"/>
    <property type="match status" value="1"/>
</dbReference>
<evidence type="ECO:0000256" key="1">
    <source>
        <dbReference type="ARBA" id="ARBA00000213"/>
    </source>
</evidence>
<dbReference type="InterPro" id="IPR013824">
    <property type="entry name" value="Topo_IA_cen_sub1"/>
</dbReference>
<dbReference type="Proteomes" id="UP001225378">
    <property type="component" value="Plasmid unnamed2"/>
</dbReference>
<dbReference type="RefSeq" id="WP_349432824.1">
    <property type="nucleotide sequence ID" value="NZ_CP157744.1"/>
</dbReference>
<feature type="domain" description="Toprim" evidence="10">
    <location>
        <begin position="1"/>
        <end position="109"/>
    </location>
</feature>
<evidence type="ECO:0000256" key="6">
    <source>
        <dbReference type="ARBA" id="ARBA00023125"/>
    </source>
</evidence>
<dbReference type="InterPro" id="IPR000380">
    <property type="entry name" value="Topo_IA"/>
</dbReference>
<dbReference type="SUPFAM" id="SSF56712">
    <property type="entry name" value="Prokaryotic type I DNA topoisomerase"/>
    <property type="match status" value="1"/>
</dbReference>
<comment type="caution">
    <text evidence="8">Lacks conserved residue(s) required for the propagation of feature annotation.</text>
</comment>
<feature type="active site" description="O-(5'-phospho-DNA)-tyrosine intermediate" evidence="8">
    <location>
        <position position="285"/>
    </location>
</feature>
<comment type="subunit">
    <text evidence="8">Monomer.</text>
</comment>
<accession>A0AAU7P0H9</accession>
<dbReference type="PROSITE" id="PS52039">
    <property type="entry name" value="TOPO_IA_2"/>
    <property type="match status" value="1"/>
</dbReference>
<dbReference type="InterPro" id="IPR006171">
    <property type="entry name" value="TOPRIM_dom"/>
</dbReference>
<dbReference type="SMART" id="SM00436">
    <property type="entry name" value="TOP1Bc"/>
    <property type="match status" value="1"/>
</dbReference>
<dbReference type="CDD" id="cd03363">
    <property type="entry name" value="TOPRIM_TopoIA_TopoI"/>
    <property type="match status" value="1"/>
</dbReference>
<dbReference type="InterPro" id="IPR003602">
    <property type="entry name" value="Topo_IA_DNA-bd_dom"/>
</dbReference>
<dbReference type="InterPro" id="IPR028612">
    <property type="entry name" value="Topoisom_1_IA"/>
</dbReference>
<feature type="site" description="Interaction with DNA" evidence="8">
    <location>
        <position position="138"/>
    </location>
</feature>
<keyword evidence="3" id="KW-0479">Metal-binding</keyword>
<dbReference type="InterPro" id="IPR003601">
    <property type="entry name" value="Topo_IA_2"/>
</dbReference>
<evidence type="ECO:0000313" key="13">
    <source>
        <dbReference type="Proteomes" id="UP001225378"/>
    </source>
</evidence>
<feature type="site" description="Interaction with DNA" evidence="8">
    <location>
        <position position="287"/>
    </location>
</feature>
<evidence type="ECO:0000313" key="12">
    <source>
        <dbReference type="EMBL" id="XBS22747.1"/>
    </source>
</evidence>
<keyword evidence="7 8" id="KW-0413">Isomerase</keyword>
<geneLocation type="plasmid" evidence="12 13">
    <name>unnamed2</name>
</geneLocation>
<dbReference type="EC" id="5.6.2.1" evidence="8"/>
<evidence type="ECO:0000259" key="11">
    <source>
        <dbReference type="PROSITE" id="PS52039"/>
    </source>
</evidence>
<feature type="site" description="Interaction with DNA" evidence="8">
    <location>
        <position position="31"/>
    </location>
</feature>
<dbReference type="Gene3D" id="3.40.50.140">
    <property type="match status" value="1"/>
</dbReference>
<dbReference type="Gene3D" id="2.70.20.10">
    <property type="entry name" value="Topoisomerase I, domain 3"/>
    <property type="match status" value="1"/>
</dbReference>
<dbReference type="InterPro" id="IPR034149">
    <property type="entry name" value="TOPRIM_TopoI"/>
</dbReference>
<keyword evidence="12" id="KW-0614">Plasmid</keyword>
<protein>
    <recommendedName>
        <fullName evidence="8">DNA topoisomerase 1</fullName>
        <ecNumber evidence="8">5.6.2.1</ecNumber>
    </recommendedName>
    <alternativeName>
        <fullName evidence="8">DNA topoisomerase I</fullName>
    </alternativeName>
</protein>
<dbReference type="PROSITE" id="PS50880">
    <property type="entry name" value="TOPRIM"/>
    <property type="match status" value="1"/>
</dbReference>
<comment type="catalytic activity">
    <reaction evidence="1 8">
        <text>ATP-independent breakage of single-stranded DNA, followed by passage and rejoining.</text>
        <dbReference type="EC" id="5.6.2.1"/>
    </reaction>
</comment>
<dbReference type="GO" id="GO:0003917">
    <property type="term" value="F:DNA topoisomerase type I (single strand cut, ATP-independent) activity"/>
    <property type="evidence" value="ECO:0007669"/>
    <property type="project" value="UniProtKB-UniRule"/>
</dbReference>
<dbReference type="InterPro" id="IPR013825">
    <property type="entry name" value="Topo_IA_cen_sub2"/>
</dbReference>